<reference evidence="7" key="1">
    <citation type="submission" date="2009-11" db="EMBL/GenBank/DDBJ databases">
        <authorList>
            <consortium name="Porcine genome sequencing project"/>
        </authorList>
    </citation>
    <scope>NUCLEOTIDE SEQUENCE [LARGE SCALE GENOMIC DNA]</scope>
    <source>
        <strain evidence="7">Duroc</strain>
    </source>
</reference>
<reference evidence="6" key="3">
    <citation type="submission" date="2025-05" db="UniProtKB">
        <authorList>
            <consortium name="Ensembl"/>
        </authorList>
    </citation>
    <scope>IDENTIFICATION</scope>
</reference>
<reference evidence="6 7" key="2">
    <citation type="journal article" date="2020" name="Gigascience">
        <title>An improved pig reference genome sequence to enable pig genetics and genomics research.</title>
        <authorList>
            <person name="Warr A."/>
            <person name="Affara N."/>
            <person name="Aken B."/>
            <person name="Beiki H."/>
            <person name="Bickhart D.M."/>
            <person name="Billis K."/>
            <person name="Chow W."/>
            <person name="Eory L."/>
            <person name="Finlayson H.A."/>
            <person name="Flicek P."/>
            <person name="Giron C.G."/>
            <person name="Griffin D.K."/>
            <person name="Hall R."/>
            <person name="Hannum G."/>
            <person name="Hourlier T."/>
            <person name="Howe K."/>
            <person name="Hume D.A."/>
            <person name="Izuogu O."/>
            <person name="Kim K."/>
            <person name="Koren S."/>
            <person name="Liu H."/>
            <person name="Manchanda N."/>
            <person name="Martin F.J."/>
            <person name="Nonneman D.J."/>
            <person name="O'Connor R.E."/>
            <person name="Phillippy A.M."/>
            <person name="Rohrer G.A."/>
            <person name="Rosen B.D."/>
            <person name="Rund L.A."/>
            <person name="Sargent C.A."/>
            <person name="Schook L.B."/>
            <person name="Schroeder S.G."/>
            <person name="Schwartz A.S."/>
            <person name="Skinner B.M."/>
            <person name="Talbot R."/>
            <person name="Tseng E."/>
            <person name="Tuggle C.K."/>
            <person name="Watson M."/>
            <person name="Smith T.P.L."/>
            <person name="Archibald A.L."/>
        </authorList>
    </citation>
    <scope>NUCLEOTIDE SEQUENCE [LARGE SCALE GENOMIC DNA]</scope>
    <source>
        <strain evidence="6 7">Duroc</strain>
    </source>
</reference>
<proteinExistence type="inferred from homology"/>
<dbReference type="Gene3D" id="1.10.10.60">
    <property type="entry name" value="Homeodomain-like"/>
    <property type="match status" value="2"/>
</dbReference>
<dbReference type="InterPro" id="IPR038269">
    <property type="entry name" value="SCAN_sf"/>
</dbReference>
<dbReference type="ExpressionAtlas" id="A0A5G2R8F6">
    <property type="expression patterns" value="baseline and differential"/>
</dbReference>
<dbReference type="GO" id="GO:0005634">
    <property type="term" value="C:nucleus"/>
    <property type="evidence" value="ECO:0007669"/>
    <property type="project" value="UniProtKB-SubCell"/>
</dbReference>
<feature type="region of interest" description="Disordered" evidence="4">
    <location>
        <begin position="497"/>
        <end position="545"/>
    </location>
</feature>
<sequence>MMAKPTLRGTGTNSETFRQRFRRFHYQEVAGPREAFSQLWQLCCRWLRPEVRTKEQIVELLVLEQFLTILPGEIQNWVQKQCPESGEEAVALVEDLEREPGRPGHSVTVSMKGQEVRLEKMTPLKSSRELLSVLQESVEPQPRGVPKKERARSSDLGPREQMNPQEKLRPFQRSGLPFSKSMVSKLEQGEPWIPDLGSKEKELPRGRHTGDRQLHADLLPSSRERKSRVEQDHWGFEDEKVAGVHWGYEETRTLLAILSQTEFYEALRNCHRNSQVYEAVAERLREYGFLRTLEQCRTKFKGLQKSYRKVKSGHPPETCPFFEEMEALMSAQVIALPSNGLEEAASHSGLVASDAETEEPEQEGWQHEDRGEAMAEESDSDEVGQEATPQDTDNSTTPVLFRSPSGVHWGYEETKTYLAILSETQFYEALRNCHRNSQLYGAVAERLWEHGFLRTPEQCRTKFKSLQTSYRKVKNGQAPETCPFFEEMDALVSAGVAAQPSDGQEEEAGSCPIQTSEAEAEKQAEEADEAIEDSEDDDEDTEVPPEAVTRAPVLFQSPSGFEAGFENEENQKRIFLRKYNYIEHYLQGLKGKFPGILIRVEAVRVNVDQENSGKRSHGREEENQHSQRRV</sequence>
<dbReference type="CDD" id="cd07936">
    <property type="entry name" value="SCAN"/>
    <property type="match status" value="1"/>
</dbReference>
<feature type="compositionally biased region" description="Polar residues" evidence="4">
    <location>
        <begin position="387"/>
        <end position="398"/>
    </location>
</feature>
<dbReference type="AlphaFoldDB" id="A0A5G2R8F6"/>
<keyword evidence="3" id="KW-0539">Nucleus</keyword>
<dbReference type="Ensembl" id="ENSSSCT00000107618.1">
    <property type="protein sequence ID" value="ENSSSCP00000082009.1"/>
    <property type="gene ID" value="ENSSSCG00000004709.6"/>
</dbReference>
<evidence type="ECO:0000256" key="4">
    <source>
        <dbReference type="SAM" id="MobiDB-lite"/>
    </source>
</evidence>
<evidence type="ECO:0000256" key="3">
    <source>
        <dbReference type="PROSITE-ProRule" id="PRU00187"/>
    </source>
</evidence>
<feature type="region of interest" description="Disordered" evidence="4">
    <location>
        <begin position="345"/>
        <end position="403"/>
    </location>
</feature>
<dbReference type="SUPFAM" id="SSF47353">
    <property type="entry name" value="Retrovirus capsid dimerization domain-like"/>
    <property type="match status" value="1"/>
</dbReference>
<feature type="region of interest" description="Disordered" evidence="4">
    <location>
        <begin position="187"/>
        <end position="214"/>
    </location>
</feature>
<feature type="region of interest" description="Disordered" evidence="4">
    <location>
        <begin position="608"/>
        <end position="630"/>
    </location>
</feature>
<dbReference type="PANTHER" id="PTHR47595:SF3">
    <property type="entry name" value="MYB_SANT-LIKE DNA-BINDING DOMAIN-CONTAINING PROTEIN"/>
    <property type="match status" value="1"/>
</dbReference>
<dbReference type="InterPro" id="IPR003309">
    <property type="entry name" value="SCAN_dom"/>
</dbReference>
<dbReference type="SMART" id="SM00431">
    <property type="entry name" value="SCAN"/>
    <property type="match status" value="1"/>
</dbReference>
<dbReference type="FunFam" id="1.10.10.60:FF:000032">
    <property type="entry name" value="Zinc finger and SCAN domain-containing 20"/>
    <property type="match status" value="2"/>
</dbReference>
<feature type="domain" description="SCAN box" evidence="5">
    <location>
        <begin position="18"/>
        <end position="99"/>
    </location>
</feature>
<dbReference type="InParanoid" id="A0A5G2R8F6"/>
<dbReference type="FunFam" id="1.10.4020.10:FF:000001">
    <property type="entry name" value="zinc finger protein 263 isoform X1"/>
    <property type="match status" value="1"/>
</dbReference>
<dbReference type="Gene3D" id="1.10.4020.10">
    <property type="entry name" value="DNA breaking-rejoining enzymes"/>
    <property type="match status" value="1"/>
</dbReference>
<dbReference type="Proteomes" id="UP000008227">
    <property type="component" value="Chromosome 1"/>
</dbReference>
<dbReference type="PaxDb" id="9823-ENSSSCP00000005075"/>
<evidence type="ECO:0000259" key="5">
    <source>
        <dbReference type="PROSITE" id="PS50804"/>
    </source>
</evidence>
<organism evidence="6 7">
    <name type="scientific">Sus scrofa</name>
    <name type="common">Pig</name>
    <dbReference type="NCBI Taxonomy" id="9823"/>
    <lineage>
        <taxon>Eukaryota</taxon>
        <taxon>Metazoa</taxon>
        <taxon>Chordata</taxon>
        <taxon>Craniata</taxon>
        <taxon>Vertebrata</taxon>
        <taxon>Euteleostomi</taxon>
        <taxon>Mammalia</taxon>
        <taxon>Eutheria</taxon>
        <taxon>Laurasiatheria</taxon>
        <taxon>Artiodactyla</taxon>
        <taxon>Suina</taxon>
        <taxon>Suidae</taxon>
        <taxon>Sus</taxon>
    </lineage>
</organism>
<dbReference type="GO" id="GO:0006357">
    <property type="term" value="P:regulation of transcription by RNA polymerase II"/>
    <property type="evidence" value="ECO:0000318"/>
    <property type="project" value="GO_Central"/>
</dbReference>
<dbReference type="GO" id="GO:0000978">
    <property type="term" value="F:RNA polymerase II cis-regulatory region sequence-specific DNA binding"/>
    <property type="evidence" value="ECO:0000318"/>
    <property type="project" value="GO_Central"/>
</dbReference>
<dbReference type="GeneTree" id="ENSGT00940000161523"/>
<keyword evidence="7" id="KW-1185">Reference proteome</keyword>
<feature type="compositionally biased region" description="Basic and acidic residues" evidence="4">
    <location>
        <begin position="197"/>
        <end position="214"/>
    </location>
</feature>
<dbReference type="GO" id="GO:0000981">
    <property type="term" value="F:DNA-binding transcription factor activity, RNA polymerase II-specific"/>
    <property type="evidence" value="ECO:0000318"/>
    <property type="project" value="GO_Central"/>
</dbReference>
<dbReference type="Pfam" id="PF02023">
    <property type="entry name" value="SCAN"/>
    <property type="match status" value="1"/>
</dbReference>
<dbReference type="STRING" id="9823.ENSSSCP00000066893"/>
<feature type="compositionally biased region" description="Basic and acidic residues" evidence="4">
    <location>
        <begin position="364"/>
        <end position="373"/>
    </location>
</feature>
<comment type="function">
    <text evidence="1">May be involved in transcriptional regulation.</text>
</comment>
<feature type="compositionally biased region" description="Acidic residues" evidence="4">
    <location>
        <begin position="374"/>
        <end position="384"/>
    </location>
</feature>
<evidence type="ECO:0000313" key="6">
    <source>
        <dbReference type="Ensembl" id="ENSSSCP00000066893.2"/>
    </source>
</evidence>
<dbReference type="InterPro" id="IPR044822">
    <property type="entry name" value="Myb_DNA-bind_4"/>
</dbReference>
<evidence type="ECO:0000256" key="1">
    <source>
        <dbReference type="ARBA" id="ARBA00003767"/>
    </source>
</evidence>
<dbReference type="Pfam" id="PF13837">
    <property type="entry name" value="Myb_DNA-bind_4"/>
    <property type="match status" value="2"/>
</dbReference>
<dbReference type="PROSITE" id="PS50804">
    <property type="entry name" value="SCAN_BOX"/>
    <property type="match status" value="1"/>
</dbReference>
<gene>
    <name evidence="6" type="primary">ZSCAN29</name>
</gene>
<feature type="region of interest" description="Disordered" evidence="4">
    <location>
        <begin position="136"/>
        <end position="174"/>
    </location>
</feature>
<comment type="subcellular location">
    <subcellularLocation>
        <location evidence="3">Nucleus</location>
    </subcellularLocation>
</comment>
<protein>
    <submittedName>
        <fullName evidence="6">Zinc finger and SCAN domain containing 29</fullName>
    </submittedName>
</protein>
<feature type="compositionally biased region" description="Basic and acidic residues" evidence="4">
    <location>
        <begin position="618"/>
        <end position="630"/>
    </location>
</feature>
<dbReference type="Ensembl" id="ENSSSCT00000071738.2">
    <property type="protein sequence ID" value="ENSSSCP00000066893.2"/>
    <property type="gene ID" value="ENSSSCG00000004709.6"/>
</dbReference>
<dbReference type="Bgee" id="ENSSSCG00000004709">
    <property type="expression patterns" value="Expressed in testis and 43 other cell types or tissues"/>
</dbReference>
<dbReference type="PANTHER" id="PTHR47595">
    <property type="entry name" value="HEAT SHOCK 70 KDA PROTEIN 14"/>
    <property type="match status" value="1"/>
</dbReference>
<accession>A0A5G2R8F6</accession>
<evidence type="ECO:0000256" key="2">
    <source>
        <dbReference type="ARBA" id="ARBA00006991"/>
    </source>
</evidence>
<feature type="compositionally biased region" description="Acidic residues" evidence="4">
    <location>
        <begin position="526"/>
        <end position="543"/>
    </location>
</feature>
<name>A0A5G2R8F6_PIG</name>
<comment type="similarity">
    <text evidence="2">Belongs to the krueppel C2H2-type zinc-finger protein family.</text>
</comment>
<evidence type="ECO:0000313" key="7">
    <source>
        <dbReference type="Proteomes" id="UP000008227"/>
    </source>
</evidence>